<keyword evidence="3" id="KW-1185">Reference proteome</keyword>
<accession>A0A0T6LK07</accession>
<evidence type="ECO:0008006" key="4">
    <source>
        <dbReference type="Google" id="ProtNLM"/>
    </source>
</evidence>
<evidence type="ECO:0000256" key="1">
    <source>
        <dbReference type="SAM" id="MobiDB-lite"/>
    </source>
</evidence>
<evidence type="ECO:0000313" key="2">
    <source>
        <dbReference type="EMBL" id="KRV46394.1"/>
    </source>
</evidence>
<dbReference type="AlphaFoldDB" id="A0A0T6LK07"/>
<name>A0A0T6LK07_WENVI</name>
<dbReference type="OrthoDB" id="3391404at2"/>
<evidence type="ECO:0000313" key="3">
    <source>
        <dbReference type="Proteomes" id="UP000050867"/>
    </source>
</evidence>
<dbReference type="EMBL" id="LLZU01000039">
    <property type="protein sequence ID" value="KRV46394.1"/>
    <property type="molecule type" value="Genomic_DNA"/>
</dbReference>
<protein>
    <recommendedName>
        <fullName evidence="4">Ribbon-helix-helix protein CopG domain-containing protein</fullName>
    </recommendedName>
</protein>
<dbReference type="Proteomes" id="UP000050867">
    <property type="component" value="Unassembled WGS sequence"/>
</dbReference>
<proteinExistence type="predicted"/>
<sequence>MSLERITITIPSETLAAARAAAERDGLSVSAWLSRAAAWAAKIEDGLAAANEVLAELGPPGPEGRSGVDALVDLESDAATDRPPATDRVA</sequence>
<dbReference type="STRING" id="76728.AQ490_10770"/>
<dbReference type="RefSeq" id="WP_018386456.1">
    <property type="nucleotide sequence ID" value="NZ_LLZU01000039.1"/>
</dbReference>
<reference evidence="2 3" key="1">
    <citation type="submission" date="2015-10" db="EMBL/GenBank/DDBJ databases">
        <title>Draft genome sequence of pyrrolomycin-producing Streptomyces vitaminophilus.</title>
        <authorList>
            <person name="Graham D.E."/>
            <person name="Mahan K.M."/>
            <person name="Klingeman D.M."/>
            <person name="Hettich R.L."/>
            <person name="Parry R.J."/>
        </authorList>
    </citation>
    <scope>NUCLEOTIDE SEQUENCE [LARGE SCALE GENOMIC DNA]</scope>
    <source>
        <strain evidence="2 3">ATCC 31673</strain>
    </source>
</reference>
<gene>
    <name evidence="2" type="ORF">AQ490_10770</name>
</gene>
<feature type="region of interest" description="Disordered" evidence="1">
    <location>
        <begin position="56"/>
        <end position="90"/>
    </location>
</feature>
<comment type="caution">
    <text evidence="2">The sequence shown here is derived from an EMBL/GenBank/DDBJ whole genome shotgun (WGS) entry which is preliminary data.</text>
</comment>
<organism evidence="2 3">
    <name type="scientific">Wenjunlia vitaminophila</name>
    <name type="common">Streptomyces vitaminophilus</name>
    <dbReference type="NCBI Taxonomy" id="76728"/>
    <lineage>
        <taxon>Bacteria</taxon>
        <taxon>Bacillati</taxon>
        <taxon>Actinomycetota</taxon>
        <taxon>Actinomycetes</taxon>
        <taxon>Kitasatosporales</taxon>
        <taxon>Streptomycetaceae</taxon>
        <taxon>Wenjunlia</taxon>
    </lineage>
</organism>